<name>A0A368VXF9_9BACL</name>
<dbReference type="Proteomes" id="UP000252415">
    <property type="component" value="Unassembled WGS sequence"/>
</dbReference>
<dbReference type="AlphaFoldDB" id="A0A368VXF9"/>
<gene>
    <name evidence="1" type="ORF">DFP97_109241</name>
</gene>
<proteinExistence type="predicted"/>
<comment type="caution">
    <text evidence="1">The sequence shown here is derived from an EMBL/GenBank/DDBJ whole genome shotgun (WGS) entry which is preliminary data.</text>
</comment>
<evidence type="ECO:0000313" key="1">
    <source>
        <dbReference type="EMBL" id="RCW46590.1"/>
    </source>
</evidence>
<evidence type="ECO:0008006" key="3">
    <source>
        <dbReference type="Google" id="ProtNLM"/>
    </source>
</evidence>
<organism evidence="1 2">
    <name type="scientific">Paenibacillus prosopidis</name>
    <dbReference type="NCBI Taxonomy" id="630520"/>
    <lineage>
        <taxon>Bacteria</taxon>
        <taxon>Bacillati</taxon>
        <taxon>Bacillota</taxon>
        <taxon>Bacilli</taxon>
        <taxon>Bacillales</taxon>
        <taxon>Paenibacillaceae</taxon>
        <taxon>Paenibacillus</taxon>
    </lineage>
</organism>
<protein>
    <recommendedName>
        <fullName evidence="3">Citrate transporter</fullName>
    </recommendedName>
</protein>
<evidence type="ECO:0000313" key="2">
    <source>
        <dbReference type="Proteomes" id="UP000252415"/>
    </source>
</evidence>
<accession>A0A368VXF9</accession>
<reference evidence="1 2" key="1">
    <citation type="submission" date="2018-07" db="EMBL/GenBank/DDBJ databases">
        <title>Genomic Encyclopedia of Type Strains, Phase III (KMG-III): the genomes of soil and plant-associated and newly described type strains.</title>
        <authorList>
            <person name="Whitman W."/>
        </authorList>
    </citation>
    <scope>NUCLEOTIDE SEQUENCE [LARGE SCALE GENOMIC DNA]</scope>
    <source>
        <strain evidence="1 2">CECT 7506</strain>
    </source>
</reference>
<keyword evidence="2" id="KW-1185">Reference proteome</keyword>
<sequence length="71" mass="7640">MALTLVDMIPDALGPHLPVIAAITSMPLTFFMSNDAYYFGILPLITEAANTYGIDPAEMGRASLLGQPVHY</sequence>
<dbReference type="EMBL" id="QPJD01000009">
    <property type="protein sequence ID" value="RCW46590.1"/>
    <property type="molecule type" value="Genomic_DNA"/>
</dbReference>